<feature type="compositionally biased region" description="Polar residues" evidence="1">
    <location>
        <begin position="478"/>
        <end position="503"/>
    </location>
</feature>
<gene>
    <name evidence="3" type="ORF">E4099_19225</name>
</gene>
<organism evidence="3 4">
    <name type="scientific">Streptomyces palmae</name>
    <dbReference type="NCBI Taxonomy" id="1701085"/>
    <lineage>
        <taxon>Bacteria</taxon>
        <taxon>Bacillati</taxon>
        <taxon>Actinomycetota</taxon>
        <taxon>Actinomycetes</taxon>
        <taxon>Kitasatosporales</taxon>
        <taxon>Streptomycetaceae</taxon>
        <taxon>Streptomyces</taxon>
    </lineage>
</organism>
<evidence type="ECO:0000313" key="3">
    <source>
        <dbReference type="EMBL" id="TGB05603.1"/>
    </source>
</evidence>
<comment type="caution">
    <text evidence="3">The sequence shown here is derived from an EMBL/GenBank/DDBJ whole genome shotgun (WGS) entry which is preliminary data.</text>
</comment>
<feature type="domain" description="Centromere protein J C-terminal" evidence="2">
    <location>
        <begin position="589"/>
        <end position="619"/>
    </location>
</feature>
<dbReference type="Pfam" id="PF07202">
    <property type="entry name" value="Tcp10_C"/>
    <property type="match status" value="2"/>
</dbReference>
<dbReference type="InterPro" id="IPR036689">
    <property type="entry name" value="ESAT-6-like_sf"/>
</dbReference>
<feature type="domain" description="Centromere protein J C-terminal" evidence="2">
    <location>
        <begin position="767"/>
        <end position="797"/>
    </location>
</feature>
<feature type="region of interest" description="Disordered" evidence="1">
    <location>
        <begin position="391"/>
        <end position="656"/>
    </location>
</feature>
<evidence type="ECO:0000256" key="1">
    <source>
        <dbReference type="SAM" id="MobiDB-lite"/>
    </source>
</evidence>
<feature type="compositionally biased region" description="Polar residues" evidence="1">
    <location>
        <begin position="546"/>
        <end position="556"/>
    </location>
</feature>
<feature type="compositionally biased region" description="Gly residues" evidence="1">
    <location>
        <begin position="877"/>
        <end position="887"/>
    </location>
</feature>
<proteinExistence type="predicted"/>
<evidence type="ECO:0000313" key="4">
    <source>
        <dbReference type="Proteomes" id="UP000297948"/>
    </source>
</evidence>
<dbReference type="SUPFAM" id="SSF140453">
    <property type="entry name" value="EsxAB dimer-like"/>
    <property type="match status" value="1"/>
</dbReference>
<feature type="compositionally biased region" description="Low complexity" evidence="1">
    <location>
        <begin position="565"/>
        <end position="578"/>
    </location>
</feature>
<dbReference type="OrthoDB" id="4338769at2"/>
<feature type="region of interest" description="Disordered" evidence="1">
    <location>
        <begin position="844"/>
        <end position="889"/>
    </location>
</feature>
<dbReference type="InterPro" id="IPR047002">
    <property type="entry name" value="Tcp10_C_sf"/>
</dbReference>
<keyword evidence="4" id="KW-1185">Reference proteome</keyword>
<dbReference type="EMBL" id="SRID01000185">
    <property type="protein sequence ID" value="TGB05603.1"/>
    <property type="molecule type" value="Genomic_DNA"/>
</dbReference>
<feature type="region of interest" description="Disordered" evidence="1">
    <location>
        <begin position="920"/>
        <end position="974"/>
    </location>
</feature>
<name>A0A4Z0H9U3_9ACTN</name>
<feature type="region of interest" description="Disordered" evidence="1">
    <location>
        <begin position="751"/>
        <end position="828"/>
    </location>
</feature>
<feature type="compositionally biased region" description="Basic and acidic residues" evidence="1">
    <location>
        <begin position="780"/>
        <end position="789"/>
    </location>
</feature>
<protein>
    <recommendedName>
        <fullName evidence="2">Centromere protein J C-terminal domain-containing protein</fullName>
    </recommendedName>
</protein>
<accession>A0A4Z0H9U3</accession>
<feature type="compositionally biased region" description="Basic and acidic residues" evidence="1">
    <location>
        <begin position="391"/>
        <end position="421"/>
    </location>
</feature>
<evidence type="ECO:0000259" key="2">
    <source>
        <dbReference type="Pfam" id="PF07202"/>
    </source>
</evidence>
<dbReference type="NCBIfam" id="NF038047">
    <property type="entry name" value="not_Tcp10"/>
    <property type="match status" value="1"/>
</dbReference>
<sequence>MGQESKSPNWENVVSQLTGFAGGTREDVGKVGSMADSGGGLGSGWLKADIKRKGLYWLTDNEQTTDDKYKPERTIVFYDDAGSNGYVDYFYEVTLTTTWSSSGGSDFSDGGKAGAYDWGYGEALEQLVNQHTVAHFNGDRRYPHNEAVDPKSSVDLNTFIATAKSFDEVRQFFADYQKPLEGWDRDLGGDDAAWQGSAADTFHALINGLHHGYKDYADLLTPTGTTVAAEFGTYTSTSVVGDNIIRGGNAIHNAAKALHTAWTTWTGKYGWLPTHHLDNWIDKVAIYLNARNLSKIRQSTAARSRYVKFGDFSIYYDEGSGIGDLRTAEAWQRLSQKAYTDWVANLAGLDTAANTAAVTLNNALADVGEANSSFVFNAGMQDLKTKFTEEQAKKEKEKAEQDAAEEKKKAEQEKEDLEKKLGGGGGDPPPGLGSNDTDGGLGDQKPPPGLNPNGIGNPKDGLGNTNLGTPPPGLGLNDTGNTVKNPDGSITTRNPDGSSTTTFPDGHKETTPPGTLPPPLFPNNPGGPLSPGAGGTPLKTVKGPDGSTTSYNRDGSTTTTHKDGTTTTVGRDGTVTTVNPDGSTTVLHKDGSETVSYPDGTKTTIRPDGSSVTQYKDGSTSERAADGTLTTTDAEGHKTVTHPASGETVHNPDGSTTTFNKDGSATTVHKDGTRTTVSPNGTVTTIDRDGTKTVSHLGKHTSTVEYADGSVAKVDKDGTVTTTYKDGTATKLGPDGTYTTTDPKGNKTTEHLNPLGGNADAVTKHNPDGSTTTRYPDGTVDQKLKDGGHKITYPDGRTVTTDADGRTLSVTGGSTGLGSNKTSSRLSDYDYYDYPDTKRYTSLLDGGGSGYGDSGSKQSGPPALNPNPLGGSMAPPGSGGAGSGGLLGERTRGAAMNEAATARQRSAQLAAEEAAAMRRPATTSGGMPMMPPMGGAAGGGQKTQSEERERATWVSEDEDVWGTDEGGVTGVIGR</sequence>
<feature type="compositionally biased region" description="Low complexity" evidence="1">
    <location>
        <begin position="854"/>
        <end position="876"/>
    </location>
</feature>
<dbReference type="InterPro" id="IPR009852">
    <property type="entry name" value="CENPJ_C_dom"/>
</dbReference>
<dbReference type="Gene3D" id="2.60.450.20">
    <property type="match status" value="3"/>
</dbReference>
<dbReference type="Proteomes" id="UP000297948">
    <property type="component" value="Unassembled WGS sequence"/>
</dbReference>
<feature type="compositionally biased region" description="Low complexity" evidence="1">
    <location>
        <begin position="920"/>
        <end position="934"/>
    </location>
</feature>
<reference evidence="3 4" key="1">
    <citation type="submission" date="2019-03" db="EMBL/GenBank/DDBJ databases">
        <authorList>
            <person name="Gonzalez-Pimentel J.L."/>
        </authorList>
    </citation>
    <scope>NUCLEOTIDE SEQUENCE [LARGE SCALE GENOMIC DNA]</scope>
    <source>
        <strain evidence="3 4">JCM 31289</strain>
    </source>
</reference>
<feature type="compositionally biased region" description="Gly residues" evidence="1">
    <location>
        <begin position="964"/>
        <end position="974"/>
    </location>
</feature>
<dbReference type="AlphaFoldDB" id="A0A4Z0H9U3"/>
<dbReference type="RefSeq" id="WP_135340333.1">
    <property type="nucleotide sequence ID" value="NZ_JBHLTX010000001.1"/>
</dbReference>